<dbReference type="AlphaFoldDB" id="A0A3B1AVM5"/>
<keyword evidence="9 10" id="KW-0472">Membrane</keyword>
<dbReference type="CDD" id="cd23081">
    <property type="entry name" value="cpPDZ_EcRseP-like"/>
    <property type="match status" value="1"/>
</dbReference>
<dbReference type="CDD" id="cd06163">
    <property type="entry name" value="S2P-M50_PDZ_RseP-like"/>
    <property type="match status" value="2"/>
</dbReference>
<dbReference type="Pfam" id="PF17820">
    <property type="entry name" value="PDZ_6"/>
    <property type="match status" value="1"/>
</dbReference>
<evidence type="ECO:0000256" key="6">
    <source>
        <dbReference type="ARBA" id="ARBA00022833"/>
    </source>
</evidence>
<protein>
    <submittedName>
        <fullName evidence="12">Intramembrane protease RasP/YluC, implicated in cell division based on FtsL cleavage</fullName>
    </submittedName>
</protein>
<keyword evidence="5" id="KW-0378">Hydrolase</keyword>
<dbReference type="PANTHER" id="PTHR42837">
    <property type="entry name" value="REGULATOR OF SIGMA-E PROTEASE RSEP"/>
    <property type="match status" value="1"/>
</dbReference>
<gene>
    <name evidence="12" type="ORF">MNBD_GAMMA19-579</name>
</gene>
<dbReference type="InterPro" id="IPR008915">
    <property type="entry name" value="Peptidase_M50"/>
</dbReference>
<keyword evidence="6" id="KW-0862">Zinc</keyword>
<keyword evidence="4 10" id="KW-0812">Transmembrane</keyword>
<keyword evidence="12" id="KW-0131">Cell cycle</keyword>
<keyword evidence="7 10" id="KW-1133">Transmembrane helix</keyword>
<evidence type="ECO:0000256" key="5">
    <source>
        <dbReference type="ARBA" id="ARBA00022801"/>
    </source>
</evidence>
<dbReference type="PANTHER" id="PTHR42837:SF2">
    <property type="entry name" value="MEMBRANE METALLOPROTEASE ARASP2, CHLOROPLASTIC-RELATED"/>
    <property type="match status" value="1"/>
</dbReference>
<reference evidence="12" key="1">
    <citation type="submission" date="2018-06" db="EMBL/GenBank/DDBJ databases">
        <authorList>
            <person name="Zhirakovskaya E."/>
        </authorList>
    </citation>
    <scope>NUCLEOTIDE SEQUENCE</scope>
</reference>
<dbReference type="SUPFAM" id="SSF50156">
    <property type="entry name" value="PDZ domain-like"/>
    <property type="match status" value="2"/>
</dbReference>
<accession>A0A3B1AVM5</accession>
<sequence length="455" mass="49370">MSTFITSALALIVTLGILIAFHEFGHFWTARKLGVKVLRFSIGFGKPLWLRRYGPDQTEFVIAAIPLGGFVKMLDERENEVPEEEAHRAFNRQSVWRRFAIVAAGPIFNFIFAIAAFWLMYLIGVPGVAPIVGEVKPDSPAAVAGFHVGDRITEVNGTQTPTWAVVRINMLDAALGDDEIAVRVEDADGNTQQLQLSLLGVPSEVKQKNLLGHLGVLPVRPVLPATLGELSPDGPAALSGLKTGDHILRVDDETVTDWMALVDVVRAHPDQALDIEFERNGVVQSLRVKTASHQTDTETIGRIGAAPSPPGPLPPELMAREEYSLFEGVGVAVAKTWQLSALTLRMIGKMIVGEVSVKNLSGPITIATYAGYTASAGVTAFLYFLAVVSISLGVLNLLPIPLLDGGHLMYYLVEMVKGKPLSDAVQLKLQHVGIAFLFMLMSLALYNDVMRLFTD</sequence>
<feature type="transmembrane region" description="Helical" evidence="10">
    <location>
        <begin position="429"/>
        <end position="446"/>
    </location>
</feature>
<evidence type="ECO:0000259" key="11">
    <source>
        <dbReference type="PROSITE" id="PS50106"/>
    </source>
</evidence>
<dbReference type="Pfam" id="PF02163">
    <property type="entry name" value="Peptidase_M50"/>
    <property type="match status" value="1"/>
</dbReference>
<evidence type="ECO:0000313" key="12">
    <source>
        <dbReference type="EMBL" id="VAX02300.1"/>
    </source>
</evidence>
<dbReference type="InterPro" id="IPR001478">
    <property type="entry name" value="PDZ"/>
</dbReference>
<dbReference type="EMBL" id="UOFV01000304">
    <property type="protein sequence ID" value="VAX02300.1"/>
    <property type="molecule type" value="Genomic_DNA"/>
</dbReference>
<evidence type="ECO:0000256" key="1">
    <source>
        <dbReference type="ARBA" id="ARBA00001947"/>
    </source>
</evidence>
<organism evidence="12">
    <name type="scientific">hydrothermal vent metagenome</name>
    <dbReference type="NCBI Taxonomy" id="652676"/>
    <lineage>
        <taxon>unclassified sequences</taxon>
        <taxon>metagenomes</taxon>
        <taxon>ecological metagenomes</taxon>
    </lineage>
</organism>
<dbReference type="GO" id="GO:0051301">
    <property type="term" value="P:cell division"/>
    <property type="evidence" value="ECO:0007669"/>
    <property type="project" value="UniProtKB-KW"/>
</dbReference>
<dbReference type="Gene3D" id="2.30.42.10">
    <property type="match status" value="2"/>
</dbReference>
<dbReference type="NCBIfam" id="TIGR00054">
    <property type="entry name" value="RIP metalloprotease RseP"/>
    <property type="match status" value="1"/>
</dbReference>
<keyword evidence="8" id="KW-0482">Metalloprotease</keyword>
<name>A0A3B1AVM5_9ZZZZ</name>
<evidence type="ECO:0000256" key="9">
    <source>
        <dbReference type="ARBA" id="ARBA00023136"/>
    </source>
</evidence>
<comment type="cofactor">
    <cofactor evidence="1">
        <name>Zn(2+)</name>
        <dbReference type="ChEBI" id="CHEBI:29105"/>
    </cofactor>
</comment>
<proteinExistence type="predicted"/>
<evidence type="ECO:0000256" key="10">
    <source>
        <dbReference type="SAM" id="Phobius"/>
    </source>
</evidence>
<dbReference type="GO" id="GO:0016020">
    <property type="term" value="C:membrane"/>
    <property type="evidence" value="ECO:0007669"/>
    <property type="project" value="UniProtKB-SubCell"/>
</dbReference>
<dbReference type="InterPro" id="IPR041489">
    <property type="entry name" value="PDZ_6"/>
</dbReference>
<dbReference type="InterPro" id="IPR004387">
    <property type="entry name" value="Pept_M50_Zn"/>
</dbReference>
<evidence type="ECO:0000256" key="4">
    <source>
        <dbReference type="ARBA" id="ARBA00022692"/>
    </source>
</evidence>
<dbReference type="PROSITE" id="PS50106">
    <property type="entry name" value="PDZ"/>
    <property type="match status" value="1"/>
</dbReference>
<evidence type="ECO:0000256" key="8">
    <source>
        <dbReference type="ARBA" id="ARBA00023049"/>
    </source>
</evidence>
<comment type="subcellular location">
    <subcellularLocation>
        <location evidence="2">Membrane</location>
        <topology evidence="2">Multi-pass membrane protein</topology>
    </subcellularLocation>
</comment>
<dbReference type="SMART" id="SM00228">
    <property type="entry name" value="PDZ"/>
    <property type="match status" value="2"/>
</dbReference>
<feature type="domain" description="PDZ" evidence="11">
    <location>
        <begin position="131"/>
        <end position="173"/>
    </location>
</feature>
<feature type="transmembrane region" description="Helical" evidence="10">
    <location>
        <begin position="99"/>
        <end position="123"/>
    </location>
</feature>
<evidence type="ECO:0000256" key="3">
    <source>
        <dbReference type="ARBA" id="ARBA00022670"/>
    </source>
</evidence>
<dbReference type="GO" id="GO:0004222">
    <property type="term" value="F:metalloendopeptidase activity"/>
    <property type="evidence" value="ECO:0007669"/>
    <property type="project" value="InterPro"/>
</dbReference>
<dbReference type="InterPro" id="IPR036034">
    <property type="entry name" value="PDZ_sf"/>
</dbReference>
<dbReference type="GO" id="GO:0006508">
    <property type="term" value="P:proteolysis"/>
    <property type="evidence" value="ECO:0007669"/>
    <property type="project" value="UniProtKB-KW"/>
</dbReference>
<keyword evidence="3 12" id="KW-0645">Protease</keyword>
<evidence type="ECO:0000256" key="7">
    <source>
        <dbReference type="ARBA" id="ARBA00022989"/>
    </source>
</evidence>
<evidence type="ECO:0000256" key="2">
    <source>
        <dbReference type="ARBA" id="ARBA00004141"/>
    </source>
</evidence>
<keyword evidence="12" id="KW-0132">Cell division</keyword>